<keyword evidence="1" id="KW-0812">Transmembrane</keyword>
<feature type="transmembrane region" description="Helical" evidence="1">
    <location>
        <begin position="45"/>
        <end position="64"/>
    </location>
</feature>
<sequence>MLFITQHIKRLGTLSVLEWSMLKTALIIFGIGLAKWFPPLLQVDWAILIGLLIVLYAIPLRKIFSEKGNAKRAKA</sequence>
<organism evidence="2">
    <name type="scientific">Candidatus Iainarchaeum sp</name>
    <dbReference type="NCBI Taxonomy" id="3101447"/>
    <lineage>
        <taxon>Archaea</taxon>
        <taxon>Candidatus Iainarchaeota</taxon>
        <taxon>Candidatus Iainarchaeia</taxon>
        <taxon>Candidatus Iainarchaeales</taxon>
        <taxon>Candidatus Iainarchaeaceae</taxon>
        <taxon>Candidatus Iainarchaeum</taxon>
    </lineage>
</organism>
<gene>
    <name evidence="2" type="ORF">IPJ89_02170</name>
</gene>
<evidence type="ECO:0000256" key="1">
    <source>
        <dbReference type="SAM" id="Phobius"/>
    </source>
</evidence>
<keyword evidence="1" id="KW-0472">Membrane</keyword>
<dbReference type="AlphaFoldDB" id="A0A7T9DKL4"/>
<reference evidence="2" key="1">
    <citation type="submission" date="2020-11" db="EMBL/GenBank/DDBJ databases">
        <title>Connecting structure to function with the recovery of over 1000 high-quality activated sludge metagenome-assembled genomes encoding full-length rRNA genes using long-read sequencing.</title>
        <authorList>
            <person name="Singleton C.M."/>
            <person name="Petriglieri F."/>
            <person name="Kristensen J.M."/>
            <person name="Kirkegaard R.H."/>
            <person name="Michaelsen T.Y."/>
            <person name="Andersen M.H."/>
            <person name="Karst S.M."/>
            <person name="Dueholm M.S."/>
            <person name="Nielsen P.H."/>
            <person name="Albertsen M."/>
        </authorList>
    </citation>
    <scope>NUCLEOTIDE SEQUENCE</scope>
    <source>
        <strain evidence="2">Fred_18-Q3-R57-64_BAT3C.431</strain>
    </source>
</reference>
<protein>
    <submittedName>
        <fullName evidence="2">Uncharacterized protein</fullName>
    </submittedName>
</protein>
<dbReference type="Proteomes" id="UP000596004">
    <property type="component" value="Chromosome"/>
</dbReference>
<name>A0A7T9DKL4_9ARCH</name>
<feature type="transmembrane region" description="Helical" evidence="1">
    <location>
        <begin position="12"/>
        <end position="33"/>
    </location>
</feature>
<keyword evidence="1" id="KW-1133">Transmembrane helix</keyword>
<dbReference type="EMBL" id="CP064981">
    <property type="protein sequence ID" value="QQR93026.1"/>
    <property type="molecule type" value="Genomic_DNA"/>
</dbReference>
<accession>A0A7T9DKL4</accession>
<evidence type="ECO:0000313" key="2">
    <source>
        <dbReference type="EMBL" id="QQR93026.1"/>
    </source>
</evidence>
<proteinExistence type="predicted"/>